<evidence type="ECO:0000313" key="11">
    <source>
        <dbReference type="Proteomes" id="UP000562464"/>
    </source>
</evidence>
<name>A0A841C381_9LACT</name>
<evidence type="ECO:0000256" key="1">
    <source>
        <dbReference type="ARBA" id="ARBA00004651"/>
    </source>
</evidence>
<dbReference type="RefSeq" id="WP_183540437.1">
    <property type="nucleotide sequence ID" value="NZ_JACHHV010000024.1"/>
</dbReference>
<feature type="transmembrane region" description="Helical" evidence="9">
    <location>
        <begin position="243"/>
        <end position="262"/>
    </location>
</feature>
<dbReference type="HAMAP" id="MF_01461">
    <property type="entry name" value="EcfT"/>
    <property type="match status" value="1"/>
</dbReference>
<comment type="similarity">
    <text evidence="2 9">Belongs to the energy-coupling factor EcfT family.</text>
</comment>
<evidence type="ECO:0000256" key="5">
    <source>
        <dbReference type="ARBA" id="ARBA00022475"/>
    </source>
</evidence>
<accession>A0A841C381</accession>
<organism evidence="10 11">
    <name type="scientific">Lactovum miscens</name>
    <dbReference type="NCBI Taxonomy" id="190387"/>
    <lineage>
        <taxon>Bacteria</taxon>
        <taxon>Bacillati</taxon>
        <taxon>Bacillota</taxon>
        <taxon>Bacilli</taxon>
        <taxon>Lactobacillales</taxon>
        <taxon>Streptococcaceae</taxon>
        <taxon>Lactovum</taxon>
    </lineage>
</organism>
<evidence type="ECO:0000256" key="2">
    <source>
        <dbReference type="ARBA" id="ARBA00005660"/>
    </source>
</evidence>
<evidence type="ECO:0000256" key="8">
    <source>
        <dbReference type="ARBA" id="ARBA00023136"/>
    </source>
</evidence>
<proteinExistence type="inferred from homology"/>
<reference evidence="10 11" key="1">
    <citation type="submission" date="2020-08" db="EMBL/GenBank/DDBJ databases">
        <title>Genomic Encyclopedia of Type Strains, Phase IV (KMG-IV): sequencing the most valuable type-strain genomes for metagenomic binning, comparative biology and taxonomic classification.</title>
        <authorList>
            <person name="Goeker M."/>
        </authorList>
    </citation>
    <scope>NUCLEOTIDE SEQUENCE [LARGE SCALE GENOMIC DNA]</scope>
    <source>
        <strain evidence="10 11">DSM 14925</strain>
    </source>
</reference>
<dbReference type="AlphaFoldDB" id="A0A841C381"/>
<evidence type="ECO:0000256" key="4">
    <source>
        <dbReference type="ARBA" id="ARBA00022448"/>
    </source>
</evidence>
<dbReference type="PANTHER" id="PTHR33514:SF13">
    <property type="entry name" value="PROTEIN ABCI12, CHLOROPLASTIC"/>
    <property type="match status" value="1"/>
</dbReference>
<dbReference type="GO" id="GO:0005886">
    <property type="term" value="C:plasma membrane"/>
    <property type="evidence" value="ECO:0007669"/>
    <property type="project" value="UniProtKB-SubCell"/>
</dbReference>
<dbReference type="Pfam" id="PF02361">
    <property type="entry name" value="CbiQ"/>
    <property type="match status" value="1"/>
</dbReference>
<evidence type="ECO:0000256" key="7">
    <source>
        <dbReference type="ARBA" id="ARBA00022989"/>
    </source>
</evidence>
<dbReference type="InterPro" id="IPR024919">
    <property type="entry name" value="EcfT"/>
</dbReference>
<protein>
    <recommendedName>
        <fullName evidence="3 9">Energy-coupling factor transporter transmembrane protein EcfT</fullName>
        <shortName evidence="9">ECF transporter T component EcfT</shortName>
    </recommendedName>
</protein>
<keyword evidence="8 9" id="KW-0472">Membrane</keyword>
<dbReference type="GO" id="GO:0022857">
    <property type="term" value="F:transmembrane transporter activity"/>
    <property type="evidence" value="ECO:0007669"/>
    <property type="project" value="UniProtKB-UniRule"/>
</dbReference>
<dbReference type="InterPro" id="IPR003339">
    <property type="entry name" value="ABC/ECF_trnsptr_transmembrane"/>
</dbReference>
<gene>
    <name evidence="9" type="primary">ecfT</name>
    <name evidence="10" type="ORF">HNQ37_001315</name>
</gene>
<feature type="transmembrane region" description="Helical" evidence="9">
    <location>
        <begin position="69"/>
        <end position="86"/>
    </location>
</feature>
<evidence type="ECO:0000256" key="6">
    <source>
        <dbReference type="ARBA" id="ARBA00022692"/>
    </source>
</evidence>
<dbReference type="PANTHER" id="PTHR33514">
    <property type="entry name" value="PROTEIN ABCI12, CHLOROPLASTIC"/>
    <property type="match status" value="1"/>
</dbReference>
<evidence type="ECO:0000313" key="10">
    <source>
        <dbReference type="EMBL" id="MBB5888416.1"/>
    </source>
</evidence>
<keyword evidence="4 9" id="KW-0813">Transport</keyword>
<dbReference type="Proteomes" id="UP000562464">
    <property type="component" value="Unassembled WGS sequence"/>
</dbReference>
<keyword evidence="11" id="KW-1185">Reference proteome</keyword>
<dbReference type="CDD" id="cd16914">
    <property type="entry name" value="EcfT"/>
    <property type="match status" value="1"/>
</dbReference>
<keyword evidence="6 9" id="KW-0812">Transmembrane</keyword>
<comment type="subunit">
    <text evidence="9">Forms a stable energy-coupling factor (ECF) transporter complex composed of 2 membrane-embedded substrate-binding proteins (S component), 2 ATP-binding proteins (A component) and 2 transmembrane proteins (T component).</text>
</comment>
<keyword evidence="7 9" id="KW-1133">Transmembrane helix</keyword>
<comment type="caution">
    <text evidence="10">The sequence shown here is derived from an EMBL/GenBank/DDBJ whole genome shotgun (WGS) entry which is preliminary data.</text>
</comment>
<feature type="transmembrane region" description="Helical" evidence="9">
    <location>
        <begin position="106"/>
        <end position="128"/>
    </location>
</feature>
<keyword evidence="5 9" id="KW-1003">Cell membrane</keyword>
<evidence type="ECO:0000256" key="3">
    <source>
        <dbReference type="ARBA" id="ARBA00014042"/>
    </source>
</evidence>
<dbReference type="EMBL" id="JACHHV010000024">
    <property type="protein sequence ID" value="MBB5888416.1"/>
    <property type="molecule type" value="Genomic_DNA"/>
</dbReference>
<evidence type="ECO:0000256" key="9">
    <source>
        <dbReference type="HAMAP-Rule" id="MF_01461"/>
    </source>
</evidence>
<feature type="transmembrane region" description="Helical" evidence="9">
    <location>
        <begin position="21"/>
        <end position="38"/>
    </location>
</feature>
<sequence length="269" mass="30895">MDKLIMGRYIPGDSVIHRMDPRSKLLVMIAFVFILFLANDWLGYSVLLVYTFTAIFLTKIKIGYFLRGLRPMLGLILFTLIFQVLFTPGTHEIFHLWIIDITRESIINGIYIFFRFVLIIFMSTILTLTTPPLTLADGIEMGLAPLKKVKVPVHELGLMLSISLRFIPTLMDDTTMIMNAQRARGMDFGEGNLVQKIKSVIPILIPLFVSSFRRADDLAVAMEARGYQGGDGRSKYRALKWQIGDTLSVLVLFIVMVILLAWRQFWYWY</sequence>
<comment type="subcellular location">
    <subcellularLocation>
        <location evidence="1 9">Cell membrane</location>
        <topology evidence="1 9">Multi-pass membrane protein</topology>
    </subcellularLocation>
</comment>
<comment type="function">
    <text evidence="9">Transmembrane (T) component of an energy-coupling factor (ECF) ABC-transporter complex. Unlike classic ABC transporters this ECF transporter provides the energy necessary to transport a number of different substrates.</text>
</comment>